<dbReference type="HAMAP" id="MF_01482">
    <property type="entry name" value="Mca"/>
    <property type="match status" value="1"/>
</dbReference>
<protein>
    <recommendedName>
        <fullName evidence="2">Mycothiol S-conjugate amidase</fullName>
        <ecNumber evidence="2">3.5.1.115</ecNumber>
    </recommendedName>
</protein>
<dbReference type="EC" id="3.5.1.115" evidence="2"/>
<evidence type="ECO:0000313" key="3">
    <source>
        <dbReference type="EMBL" id="MBB4883333.1"/>
    </source>
</evidence>
<dbReference type="PANTHER" id="PTHR12993:SF11">
    <property type="entry name" value="N-ACETYLGLUCOSAMINYL-PHOSPHATIDYLINOSITOL DE-N-ACETYLASE"/>
    <property type="match status" value="1"/>
</dbReference>
<proteinExistence type="inferred from homology"/>
<dbReference type="InterPro" id="IPR017811">
    <property type="entry name" value="Mca"/>
</dbReference>
<evidence type="ECO:0000313" key="4">
    <source>
        <dbReference type="Proteomes" id="UP000560081"/>
    </source>
</evidence>
<comment type="function">
    <text evidence="2">A mycothiol (MSH, N-acetylcysteinyl-glucosaminyl-inositol) S-conjugate amidase, it recycles conjugated MSH to the N-acetyl cysteine conjugate (AcCys S-conjugate, a mercapturic acid) and the MSH precursor. Involved in MSH-dependent detoxification of a number of alkylating agents and antibiotics.</text>
</comment>
<dbReference type="Pfam" id="PF02585">
    <property type="entry name" value="PIG-L"/>
    <property type="match status" value="1"/>
</dbReference>
<feature type="binding site" evidence="2">
    <location>
        <position position="29"/>
    </location>
    <ligand>
        <name>Zn(2+)</name>
        <dbReference type="ChEBI" id="CHEBI:29105"/>
    </ligand>
</feature>
<dbReference type="GO" id="GO:0016811">
    <property type="term" value="F:hydrolase activity, acting on carbon-nitrogen (but not peptide) bonds, in linear amides"/>
    <property type="evidence" value="ECO:0007669"/>
    <property type="project" value="TreeGrafter"/>
</dbReference>
<comment type="catalytic activity">
    <reaction evidence="2">
        <text>mycothiol S-conjugate + H2O = an N-acetyl-L-cysteine-S-conjugate + 1D-myo-inositol 2-amino-2-deoxy-alpha-D-glucopyranoside</text>
        <dbReference type="Rhea" id="RHEA:36543"/>
        <dbReference type="ChEBI" id="CHEBI:15377"/>
        <dbReference type="ChEBI" id="CHEBI:58718"/>
        <dbReference type="ChEBI" id="CHEBI:58886"/>
        <dbReference type="ChEBI" id="CHEBI:59633"/>
        <dbReference type="EC" id="3.5.1.115"/>
    </reaction>
</comment>
<keyword evidence="1 2" id="KW-0862">Zinc</keyword>
<gene>
    <name evidence="2" type="primary">mca</name>
    <name evidence="3" type="ORF">BJ976_001684</name>
</gene>
<dbReference type="GO" id="GO:0010126">
    <property type="term" value="P:mycothiol metabolic process"/>
    <property type="evidence" value="ECO:0007669"/>
    <property type="project" value="UniProtKB-UniRule"/>
</dbReference>
<dbReference type="SUPFAM" id="SSF102588">
    <property type="entry name" value="LmbE-like"/>
    <property type="match status" value="1"/>
</dbReference>
<reference evidence="3 4" key="1">
    <citation type="submission" date="2020-08" db="EMBL/GenBank/DDBJ databases">
        <title>Sequencing the genomes of 1000 actinobacteria strains.</title>
        <authorList>
            <person name="Klenk H.-P."/>
        </authorList>
    </citation>
    <scope>NUCLEOTIDE SEQUENCE [LARGE SCALE GENOMIC DNA]</scope>
    <source>
        <strain evidence="3 4">DSM 19079</strain>
    </source>
</reference>
<dbReference type="AlphaFoldDB" id="A0A7W7L584"/>
<feature type="binding site" evidence="2">
    <location>
        <position position="157"/>
    </location>
    <ligand>
        <name>Zn(2+)</name>
        <dbReference type="ChEBI" id="CHEBI:29105"/>
    </ligand>
</feature>
<evidence type="ECO:0000256" key="2">
    <source>
        <dbReference type="HAMAP-Rule" id="MF_01482"/>
    </source>
</evidence>
<keyword evidence="2" id="KW-0479">Metal-binding</keyword>
<dbReference type="PANTHER" id="PTHR12993">
    <property type="entry name" value="N-ACETYLGLUCOSAMINYL-PHOSPHATIDYLINOSITOL DE-N-ACETYLASE-RELATED"/>
    <property type="match status" value="1"/>
</dbReference>
<dbReference type="InterPro" id="IPR024078">
    <property type="entry name" value="LmbE-like_dom_sf"/>
</dbReference>
<dbReference type="EMBL" id="JACHMC010000001">
    <property type="protein sequence ID" value="MBB4883333.1"/>
    <property type="molecule type" value="Genomic_DNA"/>
</dbReference>
<dbReference type="Proteomes" id="UP000560081">
    <property type="component" value="Unassembled WGS sequence"/>
</dbReference>
<dbReference type="GO" id="GO:0010127">
    <property type="term" value="P:mycothiol-dependent detoxification"/>
    <property type="evidence" value="ECO:0007669"/>
    <property type="project" value="UniProtKB-UniRule"/>
</dbReference>
<dbReference type="GO" id="GO:0008270">
    <property type="term" value="F:zinc ion binding"/>
    <property type="evidence" value="ECO:0007669"/>
    <property type="project" value="UniProtKB-UniRule"/>
</dbReference>
<keyword evidence="2 3" id="KW-0378">Hydrolase</keyword>
<dbReference type="Gene3D" id="3.40.50.10320">
    <property type="entry name" value="LmbE-like"/>
    <property type="match status" value="1"/>
</dbReference>
<accession>A0A7W7L584</accession>
<name>A0A7W7L584_9MICC</name>
<comment type="similarity">
    <text evidence="2">Belongs to the MshB deacetylase family. Mca subfamily.</text>
</comment>
<dbReference type="InterPro" id="IPR003737">
    <property type="entry name" value="GlcNAc_PI_deacetylase-related"/>
</dbReference>
<comment type="cofactor">
    <cofactor evidence="2">
        <name>Zn(2+)</name>
        <dbReference type="ChEBI" id="CHEBI:29105"/>
    </cofactor>
    <text evidence="2">Binds 1 zinc ion per subunit.</text>
</comment>
<keyword evidence="4" id="KW-1185">Reference proteome</keyword>
<comment type="caution">
    <text evidence="3">The sequence shown here is derived from an EMBL/GenBank/DDBJ whole genome shotgun (WGS) entry which is preliminary data.</text>
</comment>
<evidence type="ECO:0000256" key="1">
    <source>
        <dbReference type="ARBA" id="ARBA00022833"/>
    </source>
</evidence>
<feature type="binding site" evidence="2">
    <location>
        <position position="26"/>
    </location>
    <ligand>
        <name>Zn(2+)</name>
        <dbReference type="ChEBI" id="CHEBI:29105"/>
    </ligand>
</feature>
<comment type="subunit">
    <text evidence="2">Monomer.</text>
</comment>
<sequence>MSAPSPAASAPLPDSTGLRLMAVHAHPDDEASKGAAMMAAYAAAGAEVLVVTCTGGEAGSLLNPSFADLVRAERDITAVRREEMARAAEALGVQQVWLGFLDSGLPEGDPLPALPDHCFAQLPLETAAAPLVALVRRFRPHVLISYDEAGGYPHPDHIQAHHVTLEAWRAAGDAEAYPGTGEPWEIGKLYYDRAFNPEKFRALHEGFVASGQESPFATRMAWYEQAEAMREVLRRREAGEDVPDPKDVPAWIPPHHEVTTQIPVADFLDERDAALRAHATQVDPDGPFFAAPNEMLRSTWPWEDYALIESRVPAPTPEDDLFNGLR</sequence>
<dbReference type="NCBIfam" id="TIGR03446">
    <property type="entry name" value="mycothiol_Mca"/>
    <property type="match status" value="1"/>
</dbReference>
<organism evidence="3 4">
    <name type="scientific">Micrococcus flavus</name>
    <dbReference type="NCBI Taxonomy" id="384602"/>
    <lineage>
        <taxon>Bacteria</taxon>
        <taxon>Bacillati</taxon>
        <taxon>Actinomycetota</taxon>
        <taxon>Actinomycetes</taxon>
        <taxon>Micrococcales</taxon>
        <taxon>Micrococcaceae</taxon>
        <taxon>Micrococcus</taxon>
    </lineage>
</organism>